<evidence type="ECO:0000256" key="4">
    <source>
        <dbReference type="PROSITE-ProRule" id="PRU00335"/>
    </source>
</evidence>
<dbReference type="Pfam" id="PF00440">
    <property type="entry name" value="TetR_N"/>
    <property type="match status" value="1"/>
</dbReference>
<dbReference type="AlphaFoldDB" id="A0A317MZA6"/>
<dbReference type="InterPro" id="IPR001647">
    <property type="entry name" value="HTH_TetR"/>
</dbReference>
<evidence type="ECO:0000256" key="2">
    <source>
        <dbReference type="ARBA" id="ARBA00023125"/>
    </source>
</evidence>
<dbReference type="GO" id="GO:0003677">
    <property type="term" value="F:DNA binding"/>
    <property type="evidence" value="ECO:0007669"/>
    <property type="project" value="UniProtKB-UniRule"/>
</dbReference>
<feature type="DNA-binding region" description="H-T-H motif" evidence="4">
    <location>
        <begin position="32"/>
        <end position="51"/>
    </location>
</feature>
<accession>A0A317MZA6</accession>
<dbReference type="InterPro" id="IPR009057">
    <property type="entry name" value="Homeodomain-like_sf"/>
</dbReference>
<name>A0A317MZA6_9GAMM</name>
<dbReference type="RefSeq" id="WP_110016545.1">
    <property type="nucleotide sequence ID" value="NZ_QGTJ01000001.1"/>
</dbReference>
<dbReference type="PROSITE" id="PS50977">
    <property type="entry name" value="HTH_TETR_2"/>
    <property type="match status" value="1"/>
</dbReference>
<sequence>MRYDATHKARVRNRVLEEAAQAIRCDGPHRVGVAGIMARAGLTHGGFYAHFPSKSALVAEAIETMFAQGRERLLGVTADKPPRQALRDFLDLYISSEHRDSPECGCPLPALSADLPRLDTAAHAAFAAGVGRFEQALARLLEAHGGAALAVQAGSLLAEITGAVALARALGTGEQSDALLAGCRQALHQRFHLDEDEARA</sequence>
<dbReference type="InterPro" id="IPR036271">
    <property type="entry name" value="Tet_transcr_reg_TetR-rel_C_sf"/>
</dbReference>
<dbReference type="Proteomes" id="UP000246569">
    <property type="component" value="Unassembled WGS sequence"/>
</dbReference>
<keyword evidence="7" id="KW-1185">Reference proteome</keyword>
<reference evidence="6 7" key="1">
    <citation type="submission" date="2018-05" db="EMBL/GenBank/DDBJ databases">
        <title>Genomic Encyclopedia of Type Strains, Phase IV (KMG-IV): sequencing the most valuable type-strain genomes for metagenomic binning, comparative biology and taxonomic classification.</title>
        <authorList>
            <person name="Goeker M."/>
        </authorList>
    </citation>
    <scope>NUCLEOTIDE SEQUENCE [LARGE SCALE GENOMIC DNA]</scope>
    <source>
        <strain evidence="6 7">DSM 23606</strain>
    </source>
</reference>
<dbReference type="PANTHER" id="PTHR47506">
    <property type="entry name" value="TRANSCRIPTIONAL REGULATORY PROTEIN"/>
    <property type="match status" value="1"/>
</dbReference>
<evidence type="ECO:0000259" key="5">
    <source>
        <dbReference type="PROSITE" id="PS50977"/>
    </source>
</evidence>
<gene>
    <name evidence="6" type="ORF">C7443_10120</name>
</gene>
<proteinExistence type="predicted"/>
<protein>
    <submittedName>
        <fullName evidence="6">TetR family transcriptional regulator</fullName>
    </submittedName>
</protein>
<dbReference type="Gene3D" id="1.10.10.60">
    <property type="entry name" value="Homeodomain-like"/>
    <property type="match status" value="1"/>
</dbReference>
<evidence type="ECO:0000313" key="7">
    <source>
        <dbReference type="Proteomes" id="UP000246569"/>
    </source>
</evidence>
<dbReference type="SUPFAM" id="SSF48498">
    <property type="entry name" value="Tetracyclin repressor-like, C-terminal domain"/>
    <property type="match status" value="1"/>
</dbReference>
<dbReference type="SUPFAM" id="SSF46689">
    <property type="entry name" value="Homeodomain-like"/>
    <property type="match status" value="1"/>
</dbReference>
<keyword evidence="1" id="KW-0805">Transcription regulation</keyword>
<comment type="caution">
    <text evidence="6">The sequence shown here is derived from an EMBL/GenBank/DDBJ whole genome shotgun (WGS) entry which is preliminary data.</text>
</comment>
<feature type="domain" description="HTH tetR-type" evidence="5">
    <location>
        <begin position="9"/>
        <end position="69"/>
    </location>
</feature>
<keyword evidence="2 4" id="KW-0238">DNA-binding</keyword>
<dbReference type="OrthoDB" id="116240at2"/>
<dbReference type="PANTHER" id="PTHR47506:SF7">
    <property type="entry name" value="TRANSCRIPTIONAL REGULATORY PROTEIN"/>
    <property type="match status" value="1"/>
</dbReference>
<keyword evidence="3" id="KW-0804">Transcription</keyword>
<dbReference type="EMBL" id="QGTJ01000001">
    <property type="protein sequence ID" value="PWV65537.1"/>
    <property type="molecule type" value="Genomic_DNA"/>
</dbReference>
<organism evidence="6 7">
    <name type="scientific">Plasticicumulans acidivorans</name>
    <dbReference type="NCBI Taxonomy" id="886464"/>
    <lineage>
        <taxon>Bacteria</taxon>
        <taxon>Pseudomonadati</taxon>
        <taxon>Pseudomonadota</taxon>
        <taxon>Gammaproteobacteria</taxon>
        <taxon>Candidatus Competibacteraceae</taxon>
        <taxon>Plasticicumulans</taxon>
    </lineage>
</organism>
<evidence type="ECO:0000256" key="1">
    <source>
        <dbReference type="ARBA" id="ARBA00023015"/>
    </source>
</evidence>
<evidence type="ECO:0000313" key="6">
    <source>
        <dbReference type="EMBL" id="PWV65537.1"/>
    </source>
</evidence>
<dbReference type="Gene3D" id="1.10.357.10">
    <property type="entry name" value="Tetracycline Repressor, domain 2"/>
    <property type="match status" value="1"/>
</dbReference>
<evidence type="ECO:0000256" key="3">
    <source>
        <dbReference type="ARBA" id="ARBA00023163"/>
    </source>
</evidence>